<dbReference type="GO" id="GO:0008170">
    <property type="term" value="F:N-methyltransferase activity"/>
    <property type="evidence" value="ECO:0007669"/>
    <property type="project" value="InterPro"/>
</dbReference>
<keyword evidence="3 10" id="KW-0808">Transferase</keyword>
<comment type="caution">
    <text evidence="10">The sequence shown here is derived from an EMBL/GenBank/DDBJ whole genome shotgun (WGS) entry which is preliminary data.</text>
</comment>
<evidence type="ECO:0000256" key="2">
    <source>
        <dbReference type="ARBA" id="ARBA00022603"/>
    </source>
</evidence>
<keyword evidence="5" id="KW-0680">Restriction system</keyword>
<accession>A0A368JWG3</accession>
<evidence type="ECO:0000256" key="6">
    <source>
        <dbReference type="ARBA" id="ARBA00023125"/>
    </source>
</evidence>
<dbReference type="InterPro" id="IPR029063">
    <property type="entry name" value="SAM-dependent_MTases_sf"/>
</dbReference>
<evidence type="ECO:0000256" key="7">
    <source>
        <dbReference type="ARBA" id="ARBA00049120"/>
    </source>
</evidence>
<dbReference type="Proteomes" id="UP000253383">
    <property type="component" value="Unassembled WGS sequence"/>
</dbReference>
<evidence type="ECO:0000259" key="9">
    <source>
        <dbReference type="Pfam" id="PF01555"/>
    </source>
</evidence>
<evidence type="ECO:0000256" key="4">
    <source>
        <dbReference type="ARBA" id="ARBA00022691"/>
    </source>
</evidence>
<evidence type="ECO:0000313" key="11">
    <source>
        <dbReference type="Proteomes" id="UP000253383"/>
    </source>
</evidence>
<sequence>MNGENVFGQTQLFDVLKKNVNPVQLNYRQAENQGETPGDIPPPNADILPFKKLFQGDARNVSLVIETNSVDLIITSPPYWKKRDYGIAGQIGQENTPQEYVNAMIEAMKDWKKVLRNTGSIFINVGDTYYNNGLIGIPGRLEAAAIDDGWMVRNRIIWAKNSGMPDPVKNRLVSRHEYIIHFVKKRNYYYDLFGYAQKYGNGTNPGDIWNVGLTRDTGRHLAPFPEELVERAITLACPYSVCTVCGQPIERIVSKTADLDESRPQARRAMEIAREYNLSPQHIRAIQATGISDAGKAQVYQTGTGKNSEEVKRLAAEAKEILGGYFREFTFAKRITTGWQECKCGGPTVPGVILDPFMGTGTSIDVAVRLNRSGYGIDLHKPGTFD</sequence>
<evidence type="ECO:0000256" key="1">
    <source>
        <dbReference type="ARBA" id="ARBA00010203"/>
    </source>
</evidence>
<evidence type="ECO:0000256" key="5">
    <source>
        <dbReference type="ARBA" id="ARBA00022747"/>
    </source>
</evidence>
<proteinExistence type="inferred from homology"/>
<keyword evidence="11" id="KW-1185">Reference proteome</keyword>
<dbReference type="SUPFAM" id="SSF53335">
    <property type="entry name" value="S-adenosyl-L-methionine-dependent methyltransferases"/>
    <property type="match status" value="2"/>
</dbReference>
<dbReference type="Gene3D" id="3.40.50.150">
    <property type="entry name" value="Vaccinia Virus protein VP39"/>
    <property type="match status" value="2"/>
</dbReference>
<dbReference type="InterPro" id="IPR017985">
    <property type="entry name" value="MeTrfase_CN4_CS"/>
</dbReference>
<dbReference type="InterPro" id="IPR002941">
    <property type="entry name" value="DNA_methylase_N4/N6"/>
</dbReference>
<dbReference type="GO" id="GO:0032259">
    <property type="term" value="P:methylation"/>
    <property type="evidence" value="ECO:0007669"/>
    <property type="project" value="UniProtKB-KW"/>
</dbReference>
<evidence type="ECO:0000313" key="10">
    <source>
        <dbReference type="EMBL" id="RCR71705.1"/>
    </source>
</evidence>
<keyword evidence="6" id="KW-0238">DNA-binding</keyword>
<evidence type="ECO:0000256" key="3">
    <source>
        <dbReference type="ARBA" id="ARBA00022679"/>
    </source>
</evidence>
<reference evidence="10 11" key="1">
    <citation type="submission" date="2018-07" db="EMBL/GenBank/DDBJ databases">
        <title>Genome analysis of Larkinella rosea.</title>
        <authorList>
            <person name="Zhou Z."/>
            <person name="Wang G."/>
        </authorList>
    </citation>
    <scope>NUCLEOTIDE SEQUENCE [LARGE SCALE GENOMIC DNA]</scope>
    <source>
        <strain evidence="11">zzj9</strain>
    </source>
</reference>
<comment type="similarity">
    <text evidence="1">Belongs to the N(4)/N(6)-methyltransferase family. N(4) subfamily.</text>
</comment>
<name>A0A368JWG3_9BACT</name>
<gene>
    <name evidence="10" type="ORF">DUE52_00730</name>
</gene>
<dbReference type="InterPro" id="IPR001091">
    <property type="entry name" value="RM_Methyltransferase"/>
</dbReference>
<feature type="domain" description="DNA methylase N-4/N-6" evidence="9">
    <location>
        <begin position="70"/>
        <end position="236"/>
    </location>
</feature>
<evidence type="ECO:0000256" key="8">
    <source>
        <dbReference type="RuleBase" id="RU362026"/>
    </source>
</evidence>
<dbReference type="GO" id="GO:0015667">
    <property type="term" value="F:site-specific DNA-methyltransferase (cytosine-N4-specific) activity"/>
    <property type="evidence" value="ECO:0007669"/>
    <property type="project" value="UniProtKB-EC"/>
</dbReference>
<dbReference type="Pfam" id="PF01555">
    <property type="entry name" value="N6_N4_Mtase"/>
    <property type="match status" value="1"/>
</dbReference>
<dbReference type="GO" id="GO:0009307">
    <property type="term" value="P:DNA restriction-modification system"/>
    <property type="evidence" value="ECO:0007669"/>
    <property type="project" value="UniProtKB-KW"/>
</dbReference>
<comment type="catalytic activity">
    <reaction evidence="7">
        <text>a 2'-deoxycytidine in DNA + S-adenosyl-L-methionine = an N(4)-methyl-2'-deoxycytidine in DNA + S-adenosyl-L-homocysteine + H(+)</text>
        <dbReference type="Rhea" id="RHEA:16857"/>
        <dbReference type="Rhea" id="RHEA-COMP:11369"/>
        <dbReference type="Rhea" id="RHEA-COMP:13674"/>
        <dbReference type="ChEBI" id="CHEBI:15378"/>
        <dbReference type="ChEBI" id="CHEBI:57856"/>
        <dbReference type="ChEBI" id="CHEBI:59789"/>
        <dbReference type="ChEBI" id="CHEBI:85452"/>
        <dbReference type="ChEBI" id="CHEBI:137933"/>
        <dbReference type="EC" id="2.1.1.113"/>
    </reaction>
</comment>
<dbReference type="EC" id="2.1.1.-" evidence="8"/>
<keyword evidence="4" id="KW-0949">S-adenosyl-L-methionine</keyword>
<keyword evidence="2 10" id="KW-0489">Methyltransferase</keyword>
<dbReference type="OrthoDB" id="1273118at2"/>
<dbReference type="EMBL" id="QOWE01000001">
    <property type="protein sequence ID" value="RCR71705.1"/>
    <property type="molecule type" value="Genomic_DNA"/>
</dbReference>
<dbReference type="PROSITE" id="PS00093">
    <property type="entry name" value="N4_MTASE"/>
    <property type="match status" value="1"/>
</dbReference>
<dbReference type="PRINTS" id="PR00508">
    <property type="entry name" value="S21N4MTFRASE"/>
</dbReference>
<protein>
    <recommendedName>
        <fullName evidence="8">Methyltransferase</fullName>
        <ecNumber evidence="8">2.1.1.-</ecNumber>
    </recommendedName>
</protein>
<dbReference type="AlphaFoldDB" id="A0A368JWG3"/>
<organism evidence="10 11">
    <name type="scientific">Larkinella punicea</name>
    <dbReference type="NCBI Taxonomy" id="2315727"/>
    <lineage>
        <taxon>Bacteria</taxon>
        <taxon>Pseudomonadati</taxon>
        <taxon>Bacteroidota</taxon>
        <taxon>Cytophagia</taxon>
        <taxon>Cytophagales</taxon>
        <taxon>Spirosomataceae</taxon>
        <taxon>Larkinella</taxon>
    </lineage>
</organism>
<dbReference type="GO" id="GO:0003677">
    <property type="term" value="F:DNA binding"/>
    <property type="evidence" value="ECO:0007669"/>
    <property type="project" value="UniProtKB-KW"/>
</dbReference>